<organism evidence="6 7">
    <name type="scientific">Ancylobacter novellus</name>
    <name type="common">Thiobacillus novellus</name>
    <dbReference type="NCBI Taxonomy" id="921"/>
    <lineage>
        <taxon>Bacteria</taxon>
        <taxon>Pseudomonadati</taxon>
        <taxon>Pseudomonadota</taxon>
        <taxon>Alphaproteobacteria</taxon>
        <taxon>Hyphomicrobiales</taxon>
        <taxon>Xanthobacteraceae</taxon>
        <taxon>Ancylobacter</taxon>
    </lineage>
</organism>
<evidence type="ECO:0000256" key="4">
    <source>
        <dbReference type="SAM" id="MobiDB-lite"/>
    </source>
</evidence>
<gene>
    <name evidence="6" type="ORF">DI549_10855</name>
</gene>
<feature type="compositionally biased region" description="Basic and acidic residues" evidence="4">
    <location>
        <begin position="1"/>
        <end position="15"/>
    </location>
</feature>
<evidence type="ECO:0000313" key="7">
    <source>
        <dbReference type="Proteomes" id="UP000248887"/>
    </source>
</evidence>
<dbReference type="AlphaFoldDB" id="A0A2W5T8H0"/>
<feature type="compositionally biased region" description="Basic and acidic residues" evidence="4">
    <location>
        <begin position="104"/>
        <end position="113"/>
    </location>
</feature>
<evidence type="ECO:0000259" key="5">
    <source>
        <dbReference type="PROSITE" id="PS51206"/>
    </source>
</evidence>
<dbReference type="NCBIfam" id="TIGR01613">
    <property type="entry name" value="primase_Cterm"/>
    <property type="match status" value="1"/>
</dbReference>
<evidence type="ECO:0000256" key="1">
    <source>
        <dbReference type="ARBA" id="ARBA00022741"/>
    </source>
</evidence>
<feature type="region of interest" description="Disordered" evidence="4">
    <location>
        <begin position="215"/>
        <end position="314"/>
    </location>
</feature>
<keyword evidence="1" id="KW-0547">Nucleotide-binding</keyword>
<feature type="region of interest" description="Disordered" evidence="4">
    <location>
        <begin position="1"/>
        <end position="122"/>
    </location>
</feature>
<reference evidence="6 7" key="1">
    <citation type="submission" date="2017-08" db="EMBL/GenBank/DDBJ databases">
        <title>Infants hospitalized years apart are colonized by the same room-sourced microbial strains.</title>
        <authorList>
            <person name="Brooks B."/>
            <person name="Olm M.R."/>
            <person name="Firek B.A."/>
            <person name="Baker R."/>
            <person name="Thomas B.C."/>
            <person name="Morowitz M.J."/>
            <person name="Banfield J.F."/>
        </authorList>
    </citation>
    <scope>NUCLEOTIDE SEQUENCE [LARGE SCALE GENOMIC DNA]</scope>
    <source>
        <strain evidence="6">S2_005_001_R2_27</strain>
    </source>
</reference>
<keyword evidence="2" id="KW-0378">Hydrolase</keyword>
<feature type="region of interest" description="Disordered" evidence="4">
    <location>
        <begin position="926"/>
        <end position="959"/>
    </location>
</feature>
<dbReference type="InterPro" id="IPR014818">
    <property type="entry name" value="Phage/plasmid_primase_P4_C"/>
</dbReference>
<feature type="region of interest" description="Disordered" evidence="4">
    <location>
        <begin position="142"/>
        <end position="177"/>
    </location>
</feature>
<name>A0A2W5T8H0_ANCNO</name>
<feature type="domain" description="SF3 helicase" evidence="5">
    <location>
        <begin position="646"/>
        <end position="808"/>
    </location>
</feature>
<feature type="region of interest" description="Disordered" evidence="4">
    <location>
        <begin position="369"/>
        <end position="393"/>
    </location>
</feature>
<feature type="compositionally biased region" description="Basic residues" evidence="4">
    <location>
        <begin position="19"/>
        <end position="41"/>
    </location>
</feature>
<dbReference type="InterPro" id="IPR051620">
    <property type="entry name" value="ORF904-like_C"/>
</dbReference>
<dbReference type="EMBL" id="QFQD01000030">
    <property type="protein sequence ID" value="PZQ82710.1"/>
    <property type="molecule type" value="Genomic_DNA"/>
</dbReference>
<dbReference type="GO" id="GO:0016787">
    <property type="term" value="F:hydrolase activity"/>
    <property type="evidence" value="ECO:0007669"/>
    <property type="project" value="UniProtKB-KW"/>
</dbReference>
<dbReference type="InterPro" id="IPR027417">
    <property type="entry name" value="P-loop_NTPase"/>
</dbReference>
<dbReference type="InterPro" id="IPR014015">
    <property type="entry name" value="Helicase_SF3_DNA-vir"/>
</dbReference>
<feature type="compositionally biased region" description="Basic and acidic residues" evidence="4">
    <location>
        <begin position="45"/>
        <end position="59"/>
    </location>
</feature>
<feature type="compositionally biased region" description="Basic residues" evidence="4">
    <location>
        <begin position="247"/>
        <end position="257"/>
    </location>
</feature>
<dbReference type="PROSITE" id="PS51206">
    <property type="entry name" value="SF3_HELICASE_1"/>
    <property type="match status" value="1"/>
</dbReference>
<evidence type="ECO:0000256" key="3">
    <source>
        <dbReference type="ARBA" id="ARBA00022840"/>
    </source>
</evidence>
<sequence>MLQERRRDRSGDGRGGKGLPRRRGMAGRRAAGRPRRGRTTRPRGGGKEAPARGSDEPLSRGRARAALSLVVPGRADRRHAGGGISRAARRPRSAGGAFAFSRDALPRGGREGRTGPASVAHAAQRAGAAGRHHRAGRAFHRPAHHMDRPRPAEGQGAHRAPQNGRGAAGQEDARHQTGRADRAFALRLAPLPCHRRGYRDRALGLCRHGAHGSAAGWRRFLGGGRSRQPRRCGRGDRAAPDAEGCRRPRPSRTRRRAAPGEQGGHHPRQRDGSAAPGRWRQRRDHHPPRHAAGGGAARPRGPAHHRGMARARPGLQRYAHAARRAGGLMDDHPKMDPDAAVLAAVFPEEAAAPQPPMVVQDDGETFDEREFEDESGPSETRLGHTGGQLMGGSPPRYPIDMEKIRGCASLDHSDTDNAKRFIAHFGDDLVVLETEGVINTDYFTWDGRVWNMAGGNDAAVRLAKKVGGLIALEADCLAWTPQEQRDIDDGEQAARDLDALEARKSDWNDLDKARARQLQRAVDAGADARAALDKRKVARRKFGISSKNMSRISAFKTLAACDLTRKPVAFDADPFRLAAHGHTLNFRRFLDPECPDPEVKRFKAVCVATEGHRREDLITKLLPADYDGTATCPRFLAFMERFLPVEAVRRFVQIGAGLGLLGVPVQRVFFHYGNGANGKSVFLETMVRVLGQLAASLPTEAIIGTGERQGGQASPELARLFNVRFVRVLELPADEPLKEAVVKKLTGGESIPVRNLFKGYFDFQPVFIAHMSGNGYPKITGTDNGIWRRIAVVHWPVTLDETEQRDFEEVVSELVAEAPGILNWLIEGALTYLREGLVTPDEVKAATKEYRDEMDKIGPFITACVRAAPGQHVRARSMYQAYENWALTNGEKPVFETRFGREAKKRLAHGEIGNVRAYLECELHSVPDRPDAPRSPGGISDPYGSTLPGNAHMPAEWER</sequence>
<evidence type="ECO:0000256" key="2">
    <source>
        <dbReference type="ARBA" id="ARBA00022801"/>
    </source>
</evidence>
<dbReference type="PANTHER" id="PTHR35372">
    <property type="entry name" value="ATP BINDING PROTEIN-RELATED"/>
    <property type="match status" value="1"/>
</dbReference>
<dbReference type="Proteomes" id="UP000248887">
    <property type="component" value="Unassembled WGS sequence"/>
</dbReference>
<dbReference type="SMART" id="SM00885">
    <property type="entry name" value="D5_N"/>
    <property type="match status" value="1"/>
</dbReference>
<feature type="compositionally biased region" description="Basic residues" evidence="4">
    <location>
        <begin position="279"/>
        <end position="289"/>
    </location>
</feature>
<feature type="compositionally biased region" description="Basic and acidic residues" evidence="4">
    <location>
        <begin position="233"/>
        <end position="246"/>
    </location>
</feature>
<protein>
    <recommendedName>
        <fullName evidence="5">SF3 helicase domain-containing protein</fullName>
    </recommendedName>
</protein>
<dbReference type="Pfam" id="PF08706">
    <property type="entry name" value="D5_N"/>
    <property type="match status" value="1"/>
</dbReference>
<dbReference type="InterPro" id="IPR006500">
    <property type="entry name" value="Helicase_put_C_phage/plasmid"/>
</dbReference>
<keyword evidence="3" id="KW-0067">ATP-binding</keyword>
<dbReference type="PANTHER" id="PTHR35372:SF2">
    <property type="entry name" value="SF3 HELICASE DOMAIN-CONTAINING PROTEIN"/>
    <property type="match status" value="1"/>
</dbReference>
<dbReference type="GO" id="GO:0005524">
    <property type="term" value="F:ATP binding"/>
    <property type="evidence" value="ECO:0007669"/>
    <property type="project" value="UniProtKB-KW"/>
</dbReference>
<comment type="caution">
    <text evidence="6">The sequence shown here is derived from an EMBL/GenBank/DDBJ whole genome shotgun (WGS) entry which is preliminary data.</text>
</comment>
<evidence type="ECO:0000313" key="6">
    <source>
        <dbReference type="EMBL" id="PZQ82710.1"/>
    </source>
</evidence>
<accession>A0A2W5T8H0</accession>
<proteinExistence type="predicted"/>
<dbReference type="Gene3D" id="3.40.50.300">
    <property type="entry name" value="P-loop containing nucleotide triphosphate hydrolases"/>
    <property type="match status" value="1"/>
</dbReference>